<evidence type="ECO:0000313" key="6">
    <source>
        <dbReference type="EMBL" id="MBC5690152.1"/>
    </source>
</evidence>
<gene>
    <name evidence="6" type="ORF">H8S37_14640</name>
</gene>
<dbReference type="GO" id="GO:0030246">
    <property type="term" value="F:carbohydrate binding"/>
    <property type="evidence" value="ECO:0007669"/>
    <property type="project" value="UniProtKB-ARBA"/>
</dbReference>
<evidence type="ECO:0000256" key="4">
    <source>
        <dbReference type="SAM" id="SignalP"/>
    </source>
</evidence>
<dbReference type="PANTHER" id="PTHR46847:SF1">
    <property type="entry name" value="D-ALLOSE-BINDING PERIPLASMIC PROTEIN-RELATED"/>
    <property type="match status" value="1"/>
</dbReference>
<dbReference type="Gene3D" id="3.40.50.2300">
    <property type="match status" value="2"/>
</dbReference>
<comment type="caution">
    <text evidence="6">The sequence shown here is derived from an EMBL/GenBank/DDBJ whole genome shotgun (WGS) entry which is preliminary data.</text>
</comment>
<keyword evidence="7" id="KW-1185">Reference proteome</keyword>
<evidence type="ECO:0000256" key="1">
    <source>
        <dbReference type="ARBA" id="ARBA00004196"/>
    </source>
</evidence>
<dbReference type="SUPFAM" id="SSF53822">
    <property type="entry name" value="Periplasmic binding protein-like I"/>
    <property type="match status" value="1"/>
</dbReference>
<reference evidence="6" key="1">
    <citation type="submission" date="2020-08" db="EMBL/GenBank/DDBJ databases">
        <title>Genome public.</title>
        <authorList>
            <person name="Liu C."/>
            <person name="Sun Q."/>
        </authorList>
    </citation>
    <scope>NUCLEOTIDE SEQUENCE</scope>
    <source>
        <strain evidence="6">NSJ-55</strain>
    </source>
</reference>
<evidence type="ECO:0000313" key="7">
    <source>
        <dbReference type="Proteomes" id="UP000652477"/>
    </source>
</evidence>
<accession>A0A923RTC4</accession>
<dbReference type="RefSeq" id="WP_186876814.1">
    <property type="nucleotide sequence ID" value="NZ_JACOPF010000004.1"/>
</dbReference>
<dbReference type="AlphaFoldDB" id="A0A923RTC4"/>
<dbReference type="PANTHER" id="PTHR46847">
    <property type="entry name" value="D-ALLOSE-BINDING PERIPLASMIC PROTEIN-RELATED"/>
    <property type="match status" value="1"/>
</dbReference>
<evidence type="ECO:0000259" key="5">
    <source>
        <dbReference type="Pfam" id="PF13407"/>
    </source>
</evidence>
<dbReference type="PROSITE" id="PS51257">
    <property type="entry name" value="PROKAR_LIPOPROTEIN"/>
    <property type="match status" value="1"/>
</dbReference>
<comment type="subcellular location">
    <subcellularLocation>
        <location evidence="1">Cell envelope</location>
    </subcellularLocation>
</comment>
<evidence type="ECO:0000256" key="2">
    <source>
        <dbReference type="ARBA" id="ARBA00007639"/>
    </source>
</evidence>
<dbReference type="EMBL" id="JACOPF010000004">
    <property type="protein sequence ID" value="MBC5690152.1"/>
    <property type="molecule type" value="Genomic_DNA"/>
</dbReference>
<comment type="similarity">
    <text evidence="2">Belongs to the bacterial solute-binding protein 2 family.</text>
</comment>
<organism evidence="6 7">
    <name type="scientific">Mediterraneibacter hominis</name>
    <dbReference type="NCBI Taxonomy" id="2763054"/>
    <lineage>
        <taxon>Bacteria</taxon>
        <taxon>Bacillati</taxon>
        <taxon>Bacillota</taxon>
        <taxon>Clostridia</taxon>
        <taxon>Lachnospirales</taxon>
        <taxon>Lachnospiraceae</taxon>
        <taxon>Mediterraneibacter</taxon>
    </lineage>
</organism>
<dbReference type="InterPro" id="IPR025997">
    <property type="entry name" value="SBP_2_dom"/>
</dbReference>
<dbReference type="CDD" id="cd20005">
    <property type="entry name" value="PBP1_ABC_sugar_binding-like"/>
    <property type="match status" value="1"/>
</dbReference>
<protein>
    <submittedName>
        <fullName evidence="6">ABC transporter substrate-binding protein</fullName>
    </submittedName>
</protein>
<dbReference type="Pfam" id="PF13407">
    <property type="entry name" value="Peripla_BP_4"/>
    <property type="match status" value="1"/>
</dbReference>
<dbReference type="InterPro" id="IPR028082">
    <property type="entry name" value="Peripla_BP_I"/>
</dbReference>
<keyword evidence="3 4" id="KW-0732">Signal</keyword>
<dbReference type="Proteomes" id="UP000652477">
    <property type="component" value="Unassembled WGS sequence"/>
</dbReference>
<proteinExistence type="inferred from homology"/>
<feature type="domain" description="Periplasmic binding protein" evidence="5">
    <location>
        <begin position="47"/>
        <end position="332"/>
    </location>
</feature>
<dbReference type="GO" id="GO:0030313">
    <property type="term" value="C:cell envelope"/>
    <property type="evidence" value="ECO:0007669"/>
    <property type="project" value="UniProtKB-SubCell"/>
</dbReference>
<evidence type="ECO:0000256" key="3">
    <source>
        <dbReference type="ARBA" id="ARBA00022729"/>
    </source>
</evidence>
<name>A0A923RTC4_9FIRM</name>
<sequence length="359" mass="37233">MKKKILSVLLCTAMVASLAIGCGSKDQKDAGTSGSDGGSSSGSDVTIEVVAKGFQHDFWKAVNSGAEQAAEKYGAKMNFVGPKDESAVAEQVEQLNNAINKKPSAIVLASLDPESVKGALDTAASQNIPVVGFDSGVPGNDTIVANAATDNYAAGEMAAENMYELIKDKVTDPSETVRIGVVSQDATSGSIIDRTAGFIDKMVSLIGEDKASVEGHDKYNNKVDGAKVVLEVGIPATVEDAACVTVANTLLNKADLVAIYGSNEFAAKNIITANESLDKLGADKIIGVGFDAGKIQLDAVRNGIFAGSITQNPVQIGYQAVELAVKAANGEEVSDVDTGALWYTADNIDNEEIAACLYE</sequence>
<feature type="signal peptide" evidence="4">
    <location>
        <begin position="1"/>
        <end position="19"/>
    </location>
</feature>
<feature type="chain" id="PRO_5038337867" evidence="4">
    <location>
        <begin position="20"/>
        <end position="359"/>
    </location>
</feature>